<dbReference type="GO" id="GO:0004590">
    <property type="term" value="F:orotidine-5'-phosphate decarboxylase activity"/>
    <property type="evidence" value="ECO:0007669"/>
    <property type="project" value="InterPro"/>
</dbReference>
<reference evidence="9" key="1">
    <citation type="submission" date="2021-03" db="EMBL/GenBank/DDBJ databases">
        <title>Antimicrobial resistance genes in bacteria isolated from Japanese honey, and their potential for conferring macrolide and lincosamide resistance in the American foulbrood pathogen Paenibacillus larvae.</title>
        <authorList>
            <person name="Okamoto M."/>
            <person name="Kumagai M."/>
            <person name="Kanamori H."/>
            <person name="Takamatsu D."/>
        </authorList>
    </citation>
    <scope>NUCLEOTIDE SEQUENCE</scope>
    <source>
        <strain evidence="9">J27TS8</strain>
    </source>
</reference>
<gene>
    <name evidence="9" type="ORF">J27TS8_36040</name>
</gene>
<dbReference type="GO" id="GO:0033982">
    <property type="term" value="F:3-dehydro-L-gulonate-6-phosphate decarboxylase activity"/>
    <property type="evidence" value="ECO:0007669"/>
    <property type="project" value="TreeGrafter"/>
</dbReference>
<dbReference type="OrthoDB" id="43475at2"/>
<dbReference type="Pfam" id="PF00215">
    <property type="entry name" value="OMPdecase"/>
    <property type="match status" value="1"/>
</dbReference>
<evidence type="ECO:0000259" key="8">
    <source>
        <dbReference type="SMART" id="SM00934"/>
    </source>
</evidence>
<dbReference type="InterPro" id="IPR013785">
    <property type="entry name" value="Aldolase_TIM"/>
</dbReference>
<dbReference type="SMART" id="SM00934">
    <property type="entry name" value="OMPdecase"/>
    <property type="match status" value="1"/>
</dbReference>
<evidence type="ECO:0000256" key="3">
    <source>
        <dbReference type="ARBA" id="ARBA00006350"/>
    </source>
</evidence>
<dbReference type="RefSeq" id="WP_095308949.1">
    <property type="nucleotide sequence ID" value="NZ_BORC01000007.1"/>
</dbReference>
<dbReference type="CDD" id="cd04726">
    <property type="entry name" value="KGPDC_HPS"/>
    <property type="match status" value="1"/>
</dbReference>
<dbReference type="SUPFAM" id="SSF51366">
    <property type="entry name" value="Ribulose-phoshate binding barrel"/>
    <property type="match status" value="1"/>
</dbReference>
<accession>A0A919WK91</accession>
<dbReference type="EC" id="4.1.2.43" evidence="4"/>
<dbReference type="AlphaFoldDB" id="A0A919WK91"/>
<sequence>MDIQLALDRVTIEDALAIVKETEEYIDLIEVGTSLIKEYGIESVRKIKNAYPHKRVVADIKTIDNAEYEFNLCFDAGADIATVMGVSSIETIKKCLQITNKKQKIVMVDLLNTTENKRNQLFSLSNPNVIFCDHLSKDEQEISGKRNTFSHLDNVWSIRYAVAGGITTDSVDQLVDKKLEIAIIGSAITNSSKPEKTAKRFKELLKGL</sequence>
<evidence type="ECO:0000256" key="5">
    <source>
        <dbReference type="ARBA" id="ARBA00022563"/>
    </source>
</evidence>
<evidence type="ECO:0000256" key="7">
    <source>
        <dbReference type="ARBA" id="ARBA00023277"/>
    </source>
</evidence>
<comment type="similarity">
    <text evidence="3">Belongs to the HPS/KGPDC family. HPS subfamily.</text>
</comment>
<dbReference type="Proteomes" id="UP000682111">
    <property type="component" value="Unassembled WGS sequence"/>
</dbReference>
<evidence type="ECO:0000313" key="10">
    <source>
        <dbReference type="Proteomes" id="UP000682111"/>
    </source>
</evidence>
<dbReference type="EMBL" id="BORC01000007">
    <property type="protein sequence ID" value="GIN63611.1"/>
    <property type="molecule type" value="Genomic_DNA"/>
</dbReference>
<dbReference type="InterPro" id="IPR041710">
    <property type="entry name" value="HPS/KGPDC"/>
</dbReference>
<keyword evidence="7" id="KW-0119">Carbohydrate metabolism</keyword>
<dbReference type="Gene3D" id="3.20.20.70">
    <property type="entry name" value="Aldolase class I"/>
    <property type="match status" value="1"/>
</dbReference>
<dbReference type="PANTHER" id="PTHR35039">
    <property type="entry name" value="3-KETO-L-GULONATE-6-PHOSPHATE DECARBOXYLASE SGBH-RELATED"/>
    <property type="match status" value="1"/>
</dbReference>
<protein>
    <recommendedName>
        <fullName evidence="4">3-hexulose-6-phosphate synthase</fullName>
        <ecNumber evidence="4">4.1.2.43</ecNumber>
    </recommendedName>
</protein>
<proteinExistence type="inferred from homology"/>
<dbReference type="GO" id="GO:0006207">
    <property type="term" value="P:'de novo' pyrimidine nucleobase biosynthetic process"/>
    <property type="evidence" value="ECO:0007669"/>
    <property type="project" value="InterPro"/>
</dbReference>
<evidence type="ECO:0000256" key="6">
    <source>
        <dbReference type="ARBA" id="ARBA00023239"/>
    </source>
</evidence>
<evidence type="ECO:0000256" key="1">
    <source>
        <dbReference type="ARBA" id="ARBA00000718"/>
    </source>
</evidence>
<evidence type="ECO:0000256" key="4">
    <source>
        <dbReference type="ARBA" id="ARBA00012890"/>
    </source>
</evidence>
<dbReference type="InterPro" id="IPR017553">
    <property type="entry name" value="3-hexulose-6-phosphate_synth"/>
</dbReference>
<dbReference type="NCBIfam" id="TIGR03128">
    <property type="entry name" value="RuMP_HxlA"/>
    <property type="match status" value="1"/>
</dbReference>
<organism evidence="9 10">
    <name type="scientific">Robertmurraya siralis</name>
    <dbReference type="NCBI Taxonomy" id="77777"/>
    <lineage>
        <taxon>Bacteria</taxon>
        <taxon>Bacillati</taxon>
        <taxon>Bacillota</taxon>
        <taxon>Bacilli</taxon>
        <taxon>Bacillales</taxon>
        <taxon>Bacillaceae</taxon>
        <taxon>Robertmurraya</taxon>
    </lineage>
</organism>
<dbReference type="PANTHER" id="PTHR35039:SF3">
    <property type="entry name" value="3-KETO-L-GULONATE-6-PHOSPHATE DECARBOXYLASE SGBH-RELATED"/>
    <property type="match status" value="1"/>
</dbReference>
<comment type="pathway">
    <text evidence="2">One-carbon metabolism; formaldehyde assimilation via RuMP pathway; D-fructose 6-phosphate from D-ribulose 5-phosphate and formaldehyde: step 1/2.</text>
</comment>
<comment type="catalytic activity">
    <reaction evidence="1">
        <text>D-ribulose 5-phosphate + formaldehyde = D-arabino-hex-3-ulose 6-phosphate</text>
        <dbReference type="Rhea" id="RHEA:25201"/>
        <dbReference type="ChEBI" id="CHEBI:16842"/>
        <dbReference type="ChEBI" id="CHEBI:58121"/>
        <dbReference type="ChEBI" id="CHEBI:58542"/>
        <dbReference type="EC" id="4.1.2.43"/>
    </reaction>
</comment>
<feature type="domain" description="Orotidine 5'-phosphate decarboxylase" evidence="8">
    <location>
        <begin position="2"/>
        <end position="201"/>
    </location>
</feature>
<dbReference type="GO" id="GO:0043801">
    <property type="term" value="F:hexulose-6-phosphate synthase activity"/>
    <property type="evidence" value="ECO:0007669"/>
    <property type="project" value="UniProtKB-EC"/>
</dbReference>
<dbReference type="GO" id="GO:0006730">
    <property type="term" value="P:one-carbon metabolic process"/>
    <property type="evidence" value="ECO:0007669"/>
    <property type="project" value="UniProtKB-KW"/>
</dbReference>
<keyword evidence="5" id="KW-0554">One-carbon metabolism</keyword>
<dbReference type="GO" id="GO:0019854">
    <property type="term" value="P:L-ascorbic acid catabolic process"/>
    <property type="evidence" value="ECO:0007669"/>
    <property type="project" value="TreeGrafter"/>
</dbReference>
<keyword evidence="6" id="KW-0456">Lyase</keyword>
<keyword evidence="10" id="KW-1185">Reference proteome</keyword>
<name>A0A919WK91_9BACI</name>
<comment type="caution">
    <text evidence="9">The sequence shown here is derived from an EMBL/GenBank/DDBJ whole genome shotgun (WGS) entry which is preliminary data.</text>
</comment>
<dbReference type="InterPro" id="IPR001754">
    <property type="entry name" value="OMPdeCOase_dom"/>
</dbReference>
<evidence type="ECO:0000313" key="9">
    <source>
        <dbReference type="EMBL" id="GIN63611.1"/>
    </source>
</evidence>
<dbReference type="InterPro" id="IPR011060">
    <property type="entry name" value="RibuloseP-bd_barrel"/>
</dbReference>
<evidence type="ECO:0000256" key="2">
    <source>
        <dbReference type="ARBA" id="ARBA00005014"/>
    </source>
</evidence>